<comment type="caution">
    <text evidence="1">The sequence shown here is derived from an EMBL/GenBank/DDBJ whole genome shotgun (WGS) entry which is preliminary data.</text>
</comment>
<sequence>MRTSERFPWNWGATASELAAEYACDRYLPGGGTAAMRAVDVDAPADIAFRWLCQLKVAPYSYDLLDNWGRRSPRTLTPGAERLAAGDTVMTIFRLAEFEPDRELALVPLPTGERLFGPMAVGYRAVPAGEGGSRLIGRLCLPPGPRTYLLACGDLLMMRKQLLTLAACAARTYREARPA</sequence>
<evidence type="ECO:0000313" key="2">
    <source>
        <dbReference type="Proteomes" id="UP000237846"/>
    </source>
</evidence>
<accession>A0A2T0PW77</accession>
<proteinExistence type="predicted"/>
<evidence type="ECO:0000313" key="1">
    <source>
        <dbReference type="EMBL" id="PRX95680.1"/>
    </source>
</evidence>
<keyword evidence="2" id="KW-1185">Reference proteome</keyword>
<protein>
    <recommendedName>
        <fullName evidence="3">Polyketide cyclase/dehydrase/lipid transport protein</fullName>
    </recommendedName>
</protein>
<dbReference type="RefSeq" id="WP_106251992.1">
    <property type="nucleotide sequence ID" value="NZ_PVZC01000009.1"/>
</dbReference>
<reference evidence="1 2" key="1">
    <citation type="submission" date="2018-03" db="EMBL/GenBank/DDBJ databases">
        <title>Genomic Encyclopedia of Archaeal and Bacterial Type Strains, Phase II (KMG-II): from individual species to whole genera.</title>
        <authorList>
            <person name="Goeker M."/>
        </authorList>
    </citation>
    <scope>NUCLEOTIDE SEQUENCE [LARGE SCALE GENOMIC DNA]</scope>
    <source>
        <strain evidence="1 2">DSM 45601</strain>
    </source>
</reference>
<organism evidence="1 2">
    <name type="scientific">Allonocardiopsis opalescens</name>
    <dbReference type="NCBI Taxonomy" id="1144618"/>
    <lineage>
        <taxon>Bacteria</taxon>
        <taxon>Bacillati</taxon>
        <taxon>Actinomycetota</taxon>
        <taxon>Actinomycetes</taxon>
        <taxon>Streptosporangiales</taxon>
        <taxon>Allonocardiopsis</taxon>
    </lineage>
</organism>
<dbReference type="OrthoDB" id="3255669at2"/>
<evidence type="ECO:0008006" key="3">
    <source>
        <dbReference type="Google" id="ProtNLM"/>
    </source>
</evidence>
<name>A0A2T0PW77_9ACTN</name>
<gene>
    <name evidence="1" type="ORF">CLV72_109291</name>
</gene>
<dbReference type="EMBL" id="PVZC01000009">
    <property type="protein sequence ID" value="PRX95680.1"/>
    <property type="molecule type" value="Genomic_DNA"/>
</dbReference>
<dbReference type="Proteomes" id="UP000237846">
    <property type="component" value="Unassembled WGS sequence"/>
</dbReference>
<dbReference type="AlphaFoldDB" id="A0A2T0PW77"/>